<dbReference type="EMBL" id="BMAV01000169">
    <property type="protein sequence ID" value="GFY37182.1"/>
    <property type="molecule type" value="Genomic_DNA"/>
</dbReference>
<comment type="caution">
    <text evidence="1">The sequence shown here is derived from an EMBL/GenBank/DDBJ whole genome shotgun (WGS) entry which is preliminary data.</text>
</comment>
<accession>A0A8X6WMI7</accession>
<proteinExistence type="predicted"/>
<organism evidence="1 2">
    <name type="scientific">Trichonephila inaurata madagascariensis</name>
    <dbReference type="NCBI Taxonomy" id="2747483"/>
    <lineage>
        <taxon>Eukaryota</taxon>
        <taxon>Metazoa</taxon>
        <taxon>Ecdysozoa</taxon>
        <taxon>Arthropoda</taxon>
        <taxon>Chelicerata</taxon>
        <taxon>Arachnida</taxon>
        <taxon>Araneae</taxon>
        <taxon>Araneomorphae</taxon>
        <taxon>Entelegynae</taxon>
        <taxon>Araneoidea</taxon>
        <taxon>Nephilidae</taxon>
        <taxon>Trichonephila</taxon>
        <taxon>Trichonephila inaurata</taxon>
    </lineage>
</organism>
<gene>
    <name evidence="1" type="ORF">TNIN_232611</name>
</gene>
<evidence type="ECO:0000313" key="1">
    <source>
        <dbReference type="EMBL" id="GFY37182.1"/>
    </source>
</evidence>
<name>A0A8X6WMI7_9ARAC</name>
<protein>
    <submittedName>
        <fullName evidence="1">Uncharacterized protein</fullName>
    </submittedName>
</protein>
<dbReference type="AlphaFoldDB" id="A0A8X6WMI7"/>
<dbReference type="Proteomes" id="UP000886998">
    <property type="component" value="Unassembled WGS sequence"/>
</dbReference>
<reference evidence="1" key="1">
    <citation type="submission" date="2020-08" db="EMBL/GenBank/DDBJ databases">
        <title>Multicomponent nature underlies the extraordinary mechanical properties of spider dragline silk.</title>
        <authorList>
            <person name="Kono N."/>
            <person name="Nakamura H."/>
            <person name="Mori M."/>
            <person name="Yoshida Y."/>
            <person name="Ohtoshi R."/>
            <person name="Malay A.D."/>
            <person name="Moran D.A.P."/>
            <person name="Tomita M."/>
            <person name="Numata K."/>
            <person name="Arakawa K."/>
        </authorList>
    </citation>
    <scope>NUCLEOTIDE SEQUENCE</scope>
</reference>
<keyword evidence="2" id="KW-1185">Reference proteome</keyword>
<evidence type="ECO:0000313" key="2">
    <source>
        <dbReference type="Proteomes" id="UP000886998"/>
    </source>
</evidence>
<sequence length="81" mass="9351">MVQVFTIEFSLVQQEKRWSKGYQIRGILREHSDHPFQPTTPPSDGWRVKVPADLQIRVSNNGTPIDVLEFVVESREICTIV</sequence>